<dbReference type="EMBL" id="CP019717">
    <property type="protein sequence ID" value="QHZ51050.1"/>
    <property type="molecule type" value="Genomic_DNA"/>
</dbReference>
<evidence type="ECO:0000313" key="1">
    <source>
        <dbReference type="EMBL" id="QHZ51050.1"/>
    </source>
</evidence>
<dbReference type="AlphaFoldDB" id="A0A6C0QR40"/>
<proteinExistence type="predicted"/>
<protein>
    <submittedName>
        <fullName evidence="1">Uncharacterized protein</fullName>
    </submittedName>
</protein>
<accession>A0A6C0QR40</accession>
<name>A0A6C0QR40_9BACL</name>
<evidence type="ECO:0000313" key="2">
    <source>
        <dbReference type="Proteomes" id="UP000464330"/>
    </source>
</evidence>
<sequence length="35" mass="4127">MQGAIITIFGYCQLFIYLRFCRSTFKCLVKDTQDC</sequence>
<reference evidence="1 2" key="1">
    <citation type="journal article" date="2020" name="Int. J. Med. Microbiol.">
        <title>Discovery of Paenibacillus larvae ERIC V: Phenotypic and genomic comparison to genotypes ERIC I-IV reveal different inventories of virulence factors which correlate with epidemiological prevalences of American Foulbrood.</title>
        <authorList>
            <person name="Beims H."/>
            <person name="Bunk B."/>
            <person name="Erler S."/>
            <person name="Mohr K.I."/>
            <person name="Sproer C."/>
            <person name="Pradella S."/>
            <person name="Gunther G."/>
            <person name="Rohde M."/>
            <person name="von der Ohe W."/>
            <person name="Steinert M."/>
        </authorList>
    </citation>
    <scope>NUCLEOTIDE SEQUENCE [LARGE SCALE GENOMIC DNA]</scope>
    <source>
        <strain evidence="1">Eric_V</strain>
    </source>
</reference>
<organism evidence="1 2">
    <name type="scientific">Paenibacillus larvae subsp. larvae</name>
    <dbReference type="NCBI Taxonomy" id="147375"/>
    <lineage>
        <taxon>Bacteria</taxon>
        <taxon>Bacillati</taxon>
        <taxon>Bacillota</taxon>
        <taxon>Bacilli</taxon>
        <taxon>Bacillales</taxon>
        <taxon>Paenibacillaceae</taxon>
        <taxon>Paenibacillus</taxon>
    </lineage>
</organism>
<dbReference type="Proteomes" id="UP000464330">
    <property type="component" value="Chromosome"/>
</dbReference>
<gene>
    <name evidence="1" type="ORF">ERICV_01900</name>
</gene>